<sequence>MLLKKLVLMLWAPLEFLLSALLARWVKMHLTREPLPSLKLDRPCLYLMERKSWVDRLVLKQLIQQQGWPRLARLQLGQHQLDSNLLFLEQSPPWRRAFQGAQPTEDLLQAWQMMQAQPETELQVIPVSFYWGRAPRRSESLFKLITADYWSGGGRLHKFFAVLFHGRQLWVAVGLPFLAHQVMSHERLMQQGAEKAAEKTRRLLKLYFRRSRTRLLGPDLSHRRTLKKVIMTTPAVKQAMAEEAAQTSPRQAEEKALKYIDEIASNVSYPVLLLLDRLLNRVWNRIYDGVQVTGLEQFKDQAGRYTLVYLPCHRSHIDYLLLSYVLFQQGLMTPHIAAGVNLNMPVIGPFLRRGGAFFMRRSFKDQPLYRAVFYEYLYTLFLQGHSVEFFVEGGRSRTGRTLLPKPGLLARTLQAQERGTQKPMLLIPIYIGYEKVLEGSTYLSELQGQRKKKESPLDVLRVIKHLRQSFGRVQVNFGQPIDLDSWRASRVDEQALPALQQEIAGRIQQAAGLNRTNLVALSLLACEHRVLDGGLMEQQMQLLADLAQRMGVSLIPEGRPSEWLAAAEAMQWVEPVAHPLGQLYRLNETQAISLTYYRNNTLHLFALPSLMAFLLLEQPAVTEATLLFQAKMVYPLLQAEYFLPPAEEEHALEQLTARLRTTLEQLAEQKLVVCVDQLWQRAEETTSEFSQLQLLGNLVRPALERYYLLLALLEQQGSGQLSVVELIERAQEFVSRLALLQGLHSPEYSDRHLIEQAVHQLLLLGWLREDAMQRLTFPDRLVDLLSQARQLFDPQLRLILTHLTHWRPREVS</sequence>
<evidence type="ECO:0000256" key="13">
    <source>
        <dbReference type="ARBA" id="ARBA00048427"/>
    </source>
</evidence>
<dbReference type="PANTHER" id="PTHR12563:SF17">
    <property type="entry name" value="DIHYDROXYACETONE PHOSPHATE ACYLTRANSFERASE"/>
    <property type="match status" value="1"/>
</dbReference>
<comment type="caution">
    <text evidence="15">The sequence shown here is derived from an EMBL/GenBank/DDBJ whole genome shotgun (WGS) entry which is preliminary data.</text>
</comment>
<dbReference type="SMART" id="SM00563">
    <property type="entry name" value="PlsC"/>
    <property type="match status" value="1"/>
</dbReference>
<evidence type="ECO:0000256" key="1">
    <source>
        <dbReference type="ARBA" id="ARBA00004413"/>
    </source>
</evidence>
<evidence type="ECO:0000313" key="15">
    <source>
        <dbReference type="EMBL" id="MFK7159838.1"/>
    </source>
</evidence>
<evidence type="ECO:0000256" key="2">
    <source>
        <dbReference type="ARBA" id="ARBA00004765"/>
    </source>
</evidence>
<keyword evidence="12 15" id="KW-0012">Acyltransferase</keyword>
<dbReference type="NCBIfam" id="TIGR03703">
    <property type="entry name" value="plsB"/>
    <property type="match status" value="1"/>
</dbReference>
<dbReference type="InterPro" id="IPR002123">
    <property type="entry name" value="Plipid/glycerol_acylTrfase"/>
</dbReference>
<keyword evidence="10" id="KW-0444">Lipid biosynthesis</keyword>
<reference evidence="15 16" key="1">
    <citation type="submission" date="2024-02" db="EMBL/GenBank/DDBJ databases">
        <title>Marinospirillum sp. MEB 164 isolated from Lonar lake sediment.</title>
        <authorList>
            <person name="Joshi A."/>
            <person name="Thite S."/>
        </authorList>
    </citation>
    <scope>NUCLEOTIDE SEQUENCE [LARGE SCALE GENOMIC DNA]</scope>
    <source>
        <strain evidence="15 16">MEB164</strain>
    </source>
</reference>
<dbReference type="InterPro" id="IPR041728">
    <property type="entry name" value="GPAT/DHAPAT_LPLAT"/>
</dbReference>
<evidence type="ECO:0000256" key="10">
    <source>
        <dbReference type="ARBA" id="ARBA00023209"/>
    </source>
</evidence>
<evidence type="ECO:0000256" key="12">
    <source>
        <dbReference type="ARBA" id="ARBA00023315"/>
    </source>
</evidence>
<dbReference type="InterPro" id="IPR022284">
    <property type="entry name" value="GPAT/DHAPAT"/>
</dbReference>
<evidence type="ECO:0000256" key="11">
    <source>
        <dbReference type="ARBA" id="ARBA00023264"/>
    </source>
</evidence>
<gene>
    <name evidence="15" type="primary">plsB</name>
    <name evidence="15" type="ORF">V6U78_02145</name>
</gene>
<keyword evidence="8 15" id="KW-0808">Transferase</keyword>
<comment type="pathway">
    <text evidence="2">Phospholipid metabolism; CDP-diacylglycerol biosynthesis; CDP-diacylglycerol from sn-glycerol 3-phosphate: step 1/3.</text>
</comment>
<keyword evidence="16" id="KW-1185">Reference proteome</keyword>
<evidence type="ECO:0000256" key="7">
    <source>
        <dbReference type="ARBA" id="ARBA00022475"/>
    </source>
</evidence>
<dbReference type="Pfam" id="PF19277">
    <property type="entry name" value="GPAT_C"/>
    <property type="match status" value="1"/>
</dbReference>
<evidence type="ECO:0000256" key="3">
    <source>
        <dbReference type="ARBA" id="ARBA00005189"/>
    </source>
</evidence>
<dbReference type="PANTHER" id="PTHR12563">
    <property type="entry name" value="GLYCEROL-3-PHOSPHATE ACYLTRANSFERASE"/>
    <property type="match status" value="1"/>
</dbReference>
<keyword evidence="7" id="KW-1003">Cell membrane</keyword>
<protein>
    <recommendedName>
        <fullName evidence="6">Glycerol-3-phosphate acyltransferase</fullName>
        <ecNumber evidence="5">2.3.1.15</ecNumber>
    </recommendedName>
</protein>
<evidence type="ECO:0000256" key="8">
    <source>
        <dbReference type="ARBA" id="ARBA00022679"/>
    </source>
</evidence>
<keyword evidence="9" id="KW-0472">Membrane</keyword>
<keyword evidence="11" id="KW-1208">Phospholipid metabolism</keyword>
<evidence type="ECO:0000256" key="9">
    <source>
        <dbReference type="ARBA" id="ARBA00023136"/>
    </source>
</evidence>
<dbReference type="InterPro" id="IPR028354">
    <property type="entry name" value="GPAT_PlsB"/>
</dbReference>
<keyword evidence="10" id="KW-0594">Phospholipid biosynthesis</keyword>
<comment type="subcellular location">
    <subcellularLocation>
        <location evidence="1">Cell membrane</location>
        <topology evidence="1">Peripheral membrane protein</topology>
        <orientation evidence="1">Cytoplasmic side</orientation>
    </subcellularLocation>
</comment>
<evidence type="ECO:0000256" key="6">
    <source>
        <dbReference type="ARBA" id="ARBA00013432"/>
    </source>
</evidence>
<dbReference type="SUPFAM" id="SSF69593">
    <property type="entry name" value="Glycerol-3-phosphate (1)-acyltransferase"/>
    <property type="match status" value="1"/>
</dbReference>
<evidence type="ECO:0000256" key="5">
    <source>
        <dbReference type="ARBA" id="ARBA00013113"/>
    </source>
</evidence>
<dbReference type="CDD" id="cd07993">
    <property type="entry name" value="LPLAT_DHAPAT-like"/>
    <property type="match status" value="1"/>
</dbReference>
<dbReference type="EMBL" id="JBANFI010000001">
    <property type="protein sequence ID" value="MFK7159838.1"/>
    <property type="molecule type" value="Genomic_DNA"/>
</dbReference>
<proteinExistence type="inferred from homology"/>
<dbReference type="RefSeq" id="WP_405336715.1">
    <property type="nucleotide sequence ID" value="NZ_JBANFI010000001.1"/>
</dbReference>
<comment type="pathway">
    <text evidence="3">Lipid metabolism.</text>
</comment>
<dbReference type="PIRSF" id="PIRSF000437">
    <property type="entry name" value="GPAT_DHAPAT"/>
    <property type="match status" value="1"/>
</dbReference>
<evidence type="ECO:0000313" key="16">
    <source>
        <dbReference type="Proteomes" id="UP001621714"/>
    </source>
</evidence>
<comment type="catalytic activity">
    <reaction evidence="13">
        <text>sn-glycerol 3-phosphate + an acyl-CoA = a 1-acyl-sn-glycero-3-phosphate + CoA</text>
        <dbReference type="Rhea" id="RHEA:15325"/>
        <dbReference type="ChEBI" id="CHEBI:57287"/>
        <dbReference type="ChEBI" id="CHEBI:57597"/>
        <dbReference type="ChEBI" id="CHEBI:57970"/>
        <dbReference type="ChEBI" id="CHEBI:58342"/>
        <dbReference type="EC" id="2.3.1.15"/>
    </reaction>
</comment>
<feature type="domain" description="Phospholipid/glycerol acyltransferase" evidence="14">
    <location>
        <begin position="307"/>
        <end position="434"/>
    </location>
</feature>
<accession>A0ABW8PU73</accession>
<dbReference type="PIRSF" id="PIRSF500064">
    <property type="entry name" value="GPAT"/>
    <property type="match status" value="1"/>
</dbReference>
<comment type="similarity">
    <text evidence="4">Belongs to the GPAT/DAPAT family.</text>
</comment>
<name>A0ABW8PU73_9GAMM</name>
<dbReference type="Pfam" id="PF01553">
    <property type="entry name" value="Acyltransferase"/>
    <property type="match status" value="1"/>
</dbReference>
<dbReference type="GO" id="GO:0004366">
    <property type="term" value="F:glycerol-3-phosphate O-acyltransferase activity"/>
    <property type="evidence" value="ECO:0007669"/>
    <property type="project" value="UniProtKB-EC"/>
</dbReference>
<organism evidence="15 16">
    <name type="scientific">Marinospirillum alkalitolerans</name>
    <dbReference type="NCBI Taxonomy" id="3123374"/>
    <lineage>
        <taxon>Bacteria</taxon>
        <taxon>Pseudomonadati</taxon>
        <taxon>Pseudomonadota</taxon>
        <taxon>Gammaproteobacteria</taxon>
        <taxon>Oceanospirillales</taxon>
        <taxon>Oceanospirillaceae</taxon>
        <taxon>Marinospirillum</taxon>
    </lineage>
</organism>
<dbReference type="Proteomes" id="UP001621714">
    <property type="component" value="Unassembled WGS sequence"/>
</dbReference>
<evidence type="ECO:0000259" key="14">
    <source>
        <dbReference type="SMART" id="SM00563"/>
    </source>
</evidence>
<keyword evidence="10" id="KW-0443">Lipid metabolism</keyword>
<dbReference type="InterPro" id="IPR045520">
    <property type="entry name" value="GPAT/DHAPAT_C"/>
</dbReference>
<evidence type="ECO:0000256" key="4">
    <source>
        <dbReference type="ARBA" id="ARBA00007937"/>
    </source>
</evidence>
<dbReference type="EC" id="2.3.1.15" evidence="5"/>
<dbReference type="NCBIfam" id="NF003441">
    <property type="entry name" value="PRK04974.1"/>
    <property type="match status" value="1"/>
</dbReference>